<keyword evidence="1" id="KW-0812">Transmembrane</keyword>
<sequence length="217" mass="24516">MSENKSNKFILNLGYYSVIIQRYFWVVGVPYIIISPFIWGNYYKPPPPLPAQLMPVLVVDSVGNAKKIICDTKDEVELLPLAKKQVVQFASAMLSWPQEKSEASARIARFAKYFSQDRASQAQGFFNQQSAKILSESVHSQASFTITGMSADFDQSSNEFVVVFDGIQTVLKNEIKTSDKISVDIVLKLSSENRKKYEEVVLEIKSVNMRVKKNDSI</sequence>
<keyword evidence="1" id="KW-0472">Membrane</keyword>
<dbReference type="GeneID" id="39493276"/>
<dbReference type="KEGG" id="sbf:JCM31447_31910"/>
<dbReference type="RefSeq" id="WP_130613259.1">
    <property type="nucleotide sequence ID" value="NZ_AP019370.1"/>
</dbReference>
<evidence type="ECO:0000313" key="3">
    <source>
        <dbReference type="Proteomes" id="UP000291236"/>
    </source>
</evidence>
<evidence type="ECO:0000256" key="1">
    <source>
        <dbReference type="SAM" id="Phobius"/>
    </source>
</evidence>
<reference evidence="2 3" key="1">
    <citation type="submission" date="2018-12" db="EMBL/GenBank/DDBJ databases">
        <title>Rubrispira sanarue gen. nov., sp., nov., a member of the order Silvanigrellales, isolated from a brackish lake in Hamamatsu Japan.</title>
        <authorList>
            <person name="Maejima Y."/>
            <person name="Iino T."/>
            <person name="Muraguchi Y."/>
            <person name="Fukuda K."/>
            <person name="Nojiri H."/>
            <person name="Ohkuma M."/>
            <person name="Moriuchi R."/>
            <person name="Dohra H."/>
            <person name="Kimbara K."/>
            <person name="Shintani M."/>
        </authorList>
    </citation>
    <scope>NUCLEOTIDE SEQUENCE [LARGE SCALE GENOMIC DNA]</scope>
    <source>
        <strain evidence="2 3">RF1110005</strain>
        <plasmid evidence="2 3">68K</plasmid>
    </source>
</reference>
<proteinExistence type="predicted"/>
<keyword evidence="2" id="KW-0614">Plasmid</keyword>
<name>A0A4V0P2X2_FLUSA</name>
<dbReference type="AlphaFoldDB" id="A0A4V0P2X2"/>
<evidence type="ECO:0000313" key="2">
    <source>
        <dbReference type="EMBL" id="BBH54717.1"/>
    </source>
</evidence>
<accession>A0A4V0P2X2</accession>
<geneLocation type="plasmid" evidence="2 3">
    <name>68K</name>
</geneLocation>
<gene>
    <name evidence="2" type="ORF">JCM31447_31910</name>
</gene>
<dbReference type="Proteomes" id="UP000291236">
    <property type="component" value="Plasmid 68K"/>
</dbReference>
<organism evidence="2 3">
    <name type="scientific">Fluviispira sanaruensis</name>
    <dbReference type="NCBI Taxonomy" id="2493639"/>
    <lineage>
        <taxon>Bacteria</taxon>
        <taxon>Pseudomonadati</taxon>
        <taxon>Bdellovibrionota</taxon>
        <taxon>Oligoflexia</taxon>
        <taxon>Silvanigrellales</taxon>
        <taxon>Silvanigrellaceae</taxon>
        <taxon>Fluviispira</taxon>
    </lineage>
</organism>
<keyword evidence="1" id="KW-1133">Transmembrane helix</keyword>
<protein>
    <submittedName>
        <fullName evidence="2">Uncharacterized protein</fullName>
    </submittedName>
</protein>
<keyword evidence="3" id="KW-1185">Reference proteome</keyword>
<dbReference type="EMBL" id="AP019370">
    <property type="protein sequence ID" value="BBH54717.1"/>
    <property type="molecule type" value="Genomic_DNA"/>
</dbReference>
<feature type="transmembrane region" description="Helical" evidence="1">
    <location>
        <begin position="20"/>
        <end position="39"/>
    </location>
</feature>